<keyword evidence="2" id="KW-0167">Capsid protein</keyword>
<evidence type="ECO:0000313" key="3">
    <source>
        <dbReference type="Proteomes" id="UP000261032"/>
    </source>
</evidence>
<dbReference type="Pfam" id="PF10628">
    <property type="entry name" value="CotE"/>
    <property type="match status" value="1"/>
</dbReference>
<dbReference type="InterPro" id="IPR018901">
    <property type="entry name" value="Spore_coat_CotE"/>
</dbReference>
<comment type="caution">
    <text evidence="2">The sequence shown here is derived from an EMBL/GenBank/DDBJ whole genome shotgun (WGS) entry which is preliminary data.</text>
</comment>
<proteinExistence type="predicted"/>
<dbReference type="Proteomes" id="UP001211987">
    <property type="component" value="Unassembled WGS sequence"/>
</dbReference>
<dbReference type="AlphaFoldDB" id="A0A3E3AD70"/>
<gene>
    <name evidence="2" type="primary">cotE</name>
    <name evidence="2" type="ORF">DXB93_07215</name>
    <name evidence="1" type="ORF">PM738_07635</name>
</gene>
<keyword evidence="2" id="KW-0946">Virion</keyword>
<sequence>MANNIREIITQAVIAKGKKRTLNKYPFSIEGYDKILGCWITNHRYNAAFKDGKPVVLGTFDVHLWYSINDDSSLLKQTVSYLNELDLVKKETRNFDEGDELMVTCNREPKCISVNKLEDKVVIEIEKEISLSVVGKTTMRVETKAENETWDELENLTVDENFIK</sequence>
<evidence type="ECO:0000313" key="1">
    <source>
        <dbReference type="EMBL" id="MDB7083667.1"/>
    </source>
</evidence>
<organism evidence="2 3">
    <name type="scientific">Thomasclavelia ramosa</name>
    <dbReference type="NCBI Taxonomy" id="1547"/>
    <lineage>
        <taxon>Bacteria</taxon>
        <taxon>Bacillati</taxon>
        <taxon>Bacillota</taxon>
        <taxon>Erysipelotrichia</taxon>
        <taxon>Erysipelotrichales</taxon>
        <taxon>Coprobacillaceae</taxon>
        <taxon>Thomasclavelia</taxon>
    </lineage>
</organism>
<name>A0A3E3AD70_9FIRM</name>
<dbReference type="Proteomes" id="UP000261032">
    <property type="component" value="Unassembled WGS sequence"/>
</dbReference>
<protein>
    <submittedName>
        <fullName evidence="2">Outer spore coat protein CotE</fullName>
    </submittedName>
</protein>
<reference evidence="2 3" key="1">
    <citation type="submission" date="2018-08" db="EMBL/GenBank/DDBJ databases">
        <title>A genome reference for cultivated species of the human gut microbiota.</title>
        <authorList>
            <person name="Zou Y."/>
            <person name="Xue W."/>
            <person name="Luo G."/>
        </authorList>
    </citation>
    <scope>NUCLEOTIDE SEQUENCE [LARGE SCALE GENOMIC DNA]</scope>
    <source>
        <strain evidence="2 3">OM06-4</strain>
    </source>
</reference>
<reference evidence="1" key="2">
    <citation type="submission" date="2023-01" db="EMBL/GenBank/DDBJ databases">
        <title>Human gut microbiome strain richness.</title>
        <authorList>
            <person name="Chen-Liaw A."/>
        </authorList>
    </citation>
    <scope>NUCLEOTIDE SEQUENCE</scope>
    <source>
        <strain evidence="1">1001217st2_G6_1001217B_191108</strain>
    </source>
</reference>
<accession>A0A3E3AD70</accession>
<dbReference type="RefSeq" id="WP_003534390.1">
    <property type="nucleotide sequence ID" value="NZ_AP031443.1"/>
</dbReference>
<dbReference type="EMBL" id="QUSL01000008">
    <property type="protein sequence ID" value="RGD86179.1"/>
    <property type="molecule type" value="Genomic_DNA"/>
</dbReference>
<evidence type="ECO:0000313" key="2">
    <source>
        <dbReference type="EMBL" id="RGD86179.1"/>
    </source>
</evidence>
<dbReference type="GeneID" id="64196326"/>
<dbReference type="EMBL" id="JAQLKE010000009">
    <property type="protein sequence ID" value="MDB7083667.1"/>
    <property type="molecule type" value="Genomic_DNA"/>
</dbReference>